<evidence type="ECO:0000313" key="2">
    <source>
        <dbReference type="EMBL" id="EER08294.1"/>
    </source>
</evidence>
<feature type="region of interest" description="Disordered" evidence="1">
    <location>
        <begin position="1"/>
        <end position="46"/>
    </location>
</feature>
<dbReference type="GeneID" id="9064513"/>
<evidence type="ECO:0000256" key="1">
    <source>
        <dbReference type="SAM" id="MobiDB-lite"/>
    </source>
</evidence>
<dbReference type="InParanoid" id="C5L4P9"/>
<accession>C5L4P9</accession>
<proteinExistence type="predicted"/>
<evidence type="ECO:0000313" key="3">
    <source>
        <dbReference type="Proteomes" id="UP000007800"/>
    </source>
</evidence>
<dbReference type="EMBL" id="GG679113">
    <property type="protein sequence ID" value="EER08294.1"/>
    <property type="molecule type" value="Genomic_DNA"/>
</dbReference>
<name>C5L4P9_PERM5</name>
<gene>
    <name evidence="2" type="ORF">Pmar_PMAR008220</name>
</gene>
<sequence>MVCKQEAETEKVEDFNTASGGRVRGAADDRSQAKCSRSGNPKVSKQPINCLEKLPVPSTMISRAAGEASPPDLLDDVMAKLWRFEKGIAVDSWSADLDRIAASRAEVENWKKKATLDEAEE</sequence>
<reference evidence="2 3" key="1">
    <citation type="submission" date="2008-07" db="EMBL/GenBank/DDBJ databases">
        <authorList>
            <person name="El-Sayed N."/>
            <person name="Caler E."/>
            <person name="Inman J."/>
            <person name="Amedeo P."/>
            <person name="Hass B."/>
            <person name="Wortman J."/>
        </authorList>
    </citation>
    <scope>NUCLEOTIDE SEQUENCE [LARGE SCALE GENOMIC DNA]</scope>
    <source>
        <strain evidence="3">ATCC 50983 / TXsc</strain>
    </source>
</reference>
<dbReference type="RefSeq" id="XP_002776478.1">
    <property type="nucleotide sequence ID" value="XM_002776432.1"/>
</dbReference>
<dbReference type="AlphaFoldDB" id="C5L4P9"/>
<protein>
    <submittedName>
        <fullName evidence="2">Uncharacterized protein</fullName>
    </submittedName>
</protein>
<feature type="compositionally biased region" description="Polar residues" evidence="1">
    <location>
        <begin position="33"/>
        <end position="46"/>
    </location>
</feature>
<keyword evidence="3" id="KW-1185">Reference proteome</keyword>
<feature type="compositionally biased region" description="Basic and acidic residues" evidence="1">
    <location>
        <begin position="1"/>
        <end position="14"/>
    </location>
</feature>
<dbReference type="Proteomes" id="UP000007800">
    <property type="component" value="Unassembled WGS sequence"/>
</dbReference>
<organism evidence="3">
    <name type="scientific">Perkinsus marinus (strain ATCC 50983 / TXsc)</name>
    <dbReference type="NCBI Taxonomy" id="423536"/>
    <lineage>
        <taxon>Eukaryota</taxon>
        <taxon>Sar</taxon>
        <taxon>Alveolata</taxon>
        <taxon>Perkinsozoa</taxon>
        <taxon>Perkinsea</taxon>
        <taxon>Perkinsida</taxon>
        <taxon>Perkinsidae</taxon>
        <taxon>Perkinsus</taxon>
    </lineage>
</organism>